<protein>
    <submittedName>
        <fullName evidence="2">3085_t:CDS:1</fullName>
    </submittedName>
</protein>
<proteinExistence type="predicted"/>
<organism evidence="2 3">
    <name type="scientific">Ambispora leptoticha</name>
    <dbReference type="NCBI Taxonomy" id="144679"/>
    <lineage>
        <taxon>Eukaryota</taxon>
        <taxon>Fungi</taxon>
        <taxon>Fungi incertae sedis</taxon>
        <taxon>Mucoromycota</taxon>
        <taxon>Glomeromycotina</taxon>
        <taxon>Glomeromycetes</taxon>
        <taxon>Archaeosporales</taxon>
        <taxon>Ambisporaceae</taxon>
        <taxon>Ambispora</taxon>
    </lineage>
</organism>
<keyword evidence="1" id="KW-1133">Transmembrane helix</keyword>
<reference evidence="2" key="1">
    <citation type="submission" date="2021-06" db="EMBL/GenBank/DDBJ databases">
        <authorList>
            <person name="Kallberg Y."/>
            <person name="Tangrot J."/>
            <person name="Rosling A."/>
        </authorList>
    </citation>
    <scope>NUCLEOTIDE SEQUENCE</scope>
    <source>
        <strain evidence="2">FL130A</strain>
    </source>
</reference>
<dbReference type="GO" id="GO:0005783">
    <property type="term" value="C:endoplasmic reticulum"/>
    <property type="evidence" value="ECO:0007669"/>
    <property type="project" value="TreeGrafter"/>
</dbReference>
<keyword evidence="3" id="KW-1185">Reference proteome</keyword>
<dbReference type="PANTHER" id="PTHR28026">
    <property type="entry name" value="DUF962 DOMAIN PROTEIN (AFU_ORTHOLOGUE AFUA_8G05310)"/>
    <property type="match status" value="1"/>
</dbReference>
<gene>
    <name evidence="2" type="ORF">ALEPTO_LOCUS1223</name>
</gene>
<name>A0A9N8YTJ5_9GLOM</name>
<evidence type="ECO:0000256" key="1">
    <source>
        <dbReference type="SAM" id="Phobius"/>
    </source>
</evidence>
<evidence type="ECO:0000313" key="2">
    <source>
        <dbReference type="EMBL" id="CAG8454907.1"/>
    </source>
</evidence>
<accession>A0A9N8YTJ5</accession>
<dbReference type="PANTHER" id="PTHR28026:SF9">
    <property type="entry name" value="2-HYDROXY-PALMITIC ACID DIOXYGENASE MPO1"/>
    <property type="match status" value="1"/>
</dbReference>
<dbReference type="EMBL" id="CAJVPS010000124">
    <property type="protein sequence ID" value="CAG8454907.1"/>
    <property type="molecule type" value="Genomic_DNA"/>
</dbReference>
<dbReference type="AlphaFoldDB" id="A0A9N8YTJ5"/>
<evidence type="ECO:0000313" key="3">
    <source>
        <dbReference type="Proteomes" id="UP000789508"/>
    </source>
</evidence>
<dbReference type="Proteomes" id="UP000789508">
    <property type="component" value="Unassembled WGS sequence"/>
</dbReference>
<feature type="transmembrane region" description="Helical" evidence="1">
    <location>
        <begin position="27"/>
        <end position="45"/>
    </location>
</feature>
<feature type="non-terminal residue" evidence="2">
    <location>
        <position position="1"/>
    </location>
</feature>
<keyword evidence="1" id="KW-0472">Membrane</keyword>
<dbReference type="Pfam" id="PF06127">
    <property type="entry name" value="Mpo1-like"/>
    <property type="match status" value="1"/>
</dbReference>
<sequence>FLCTPLLLYMAYTATQFAAKHDNHNTLAAYVQVACWILQFIGHGFAEKRSPTLLDNLAQAVLLAPLFVWFEVLFFLGYRSALQHRVNAKVEAAIAEFKSRKQKSSKKVE</sequence>
<keyword evidence="1" id="KW-0812">Transmembrane</keyword>
<dbReference type="GO" id="GO:0016020">
    <property type="term" value="C:membrane"/>
    <property type="evidence" value="ECO:0007669"/>
    <property type="project" value="GOC"/>
</dbReference>
<feature type="transmembrane region" description="Helical" evidence="1">
    <location>
        <begin position="57"/>
        <end position="78"/>
    </location>
</feature>
<dbReference type="OrthoDB" id="2124888at2759"/>
<dbReference type="GO" id="GO:0046521">
    <property type="term" value="P:sphingoid catabolic process"/>
    <property type="evidence" value="ECO:0007669"/>
    <property type="project" value="TreeGrafter"/>
</dbReference>
<dbReference type="InterPro" id="IPR009305">
    <property type="entry name" value="Mpo1-like"/>
</dbReference>
<comment type="caution">
    <text evidence="2">The sequence shown here is derived from an EMBL/GenBank/DDBJ whole genome shotgun (WGS) entry which is preliminary data.</text>
</comment>